<keyword evidence="4" id="KW-0963">Cytoplasm</keyword>
<dbReference type="Proteomes" id="UP000515165">
    <property type="component" value="Chromosome 1"/>
</dbReference>
<evidence type="ECO:0000256" key="3">
    <source>
        <dbReference type="ARBA" id="ARBA00009131"/>
    </source>
</evidence>
<dbReference type="InterPro" id="IPR007652">
    <property type="entry name" value="A1-4-GlycosylTfrase_dom"/>
</dbReference>
<evidence type="ECO:0000256" key="7">
    <source>
        <dbReference type="ARBA" id="ARBA00022833"/>
    </source>
</evidence>
<evidence type="ECO:0000256" key="13">
    <source>
        <dbReference type="SAM" id="MobiDB-lite"/>
    </source>
</evidence>
<feature type="region of interest" description="Disordered" evidence="13">
    <location>
        <begin position="730"/>
        <end position="758"/>
    </location>
</feature>
<dbReference type="PANTHER" id="PTHR21502:SF8">
    <property type="entry name" value="CILIUM ASSEMBLY PROTEIN DZIP1L"/>
    <property type="match status" value="1"/>
</dbReference>
<evidence type="ECO:0000256" key="2">
    <source>
        <dbReference type="ARBA" id="ARBA00004120"/>
    </source>
</evidence>
<dbReference type="InterPro" id="IPR029044">
    <property type="entry name" value="Nucleotide-diphossugar_trans"/>
</dbReference>
<feature type="domain" description="C2H2-type" evidence="15">
    <location>
        <begin position="487"/>
        <end position="515"/>
    </location>
</feature>
<proteinExistence type="inferred from homology"/>
<dbReference type="PANTHER" id="PTHR21502">
    <property type="entry name" value="ZINC FINGER PROTEIN DZIP1"/>
    <property type="match status" value="1"/>
</dbReference>
<dbReference type="InterPro" id="IPR058883">
    <property type="entry name" value="DZIP1_dom"/>
</dbReference>
<keyword evidence="9" id="KW-0206">Cytoskeleton</keyword>
<dbReference type="Gene3D" id="3.90.550.20">
    <property type="match status" value="1"/>
</dbReference>
<keyword evidence="16" id="KW-1185">Reference proteome</keyword>
<evidence type="ECO:0000256" key="11">
    <source>
        <dbReference type="PROSITE-ProRule" id="PRU00042"/>
    </source>
</evidence>
<evidence type="ECO:0000256" key="9">
    <source>
        <dbReference type="ARBA" id="ARBA00023212"/>
    </source>
</evidence>
<feature type="coiled-coil region" evidence="12">
    <location>
        <begin position="530"/>
        <end position="567"/>
    </location>
</feature>
<dbReference type="InterPro" id="IPR013087">
    <property type="entry name" value="Znf_C2H2_type"/>
</dbReference>
<evidence type="ECO:0000256" key="1">
    <source>
        <dbReference type="ARBA" id="ARBA00004114"/>
    </source>
</evidence>
<evidence type="ECO:0000313" key="16">
    <source>
        <dbReference type="Proteomes" id="UP000515165"/>
    </source>
</evidence>
<feature type="compositionally biased region" description="Low complexity" evidence="13">
    <location>
        <begin position="919"/>
        <end position="935"/>
    </location>
</feature>
<keyword evidence="14" id="KW-1133">Transmembrane helix</keyword>
<feature type="region of interest" description="Disordered" evidence="13">
    <location>
        <begin position="663"/>
        <end position="697"/>
    </location>
</feature>
<keyword evidence="5" id="KW-0479">Metal-binding</keyword>
<evidence type="ECO:0000259" key="15">
    <source>
        <dbReference type="PROSITE" id="PS50157"/>
    </source>
</evidence>
<dbReference type="AlphaFoldDB" id="A0A6J2CN99"/>
<dbReference type="InterPro" id="IPR051241">
    <property type="entry name" value="DZIP_RILPL"/>
</dbReference>
<dbReference type="GO" id="GO:0005814">
    <property type="term" value="C:centriole"/>
    <property type="evidence" value="ECO:0007669"/>
    <property type="project" value="UniProtKB-SubCell"/>
</dbReference>
<dbReference type="SUPFAM" id="SSF53448">
    <property type="entry name" value="Nucleotide-diphospho-sugar transferases"/>
    <property type="match status" value="1"/>
</dbReference>
<dbReference type="GeneID" id="113918875"/>
<sequence>MHRLRYDWRALRSEGWLYGVNKAPWKYWPDTLLIEFPGALQGAGQERDGDMLKELQHSLLVILLLVCVFFYQLNVKSRCLFSCLPPQKSQQDLETLLGHGRGIVFIETSERMEPTPLVSCAVESAAKIYPGQPVAFFMKGLYDTTRLPSNATYPGFSLLSAIDNVFFFPLDMKRLFEDTPLLSWYTRINASVESNWLHVSSDASRLAIIWKYGGIYMDTDVISIRPIREENFLAAQSSRYSSNGVFGFLPHHPFLWECMENFVEHYNSKIWGNQGPGLMTRMLRLWCKLGDFQEALSQLLCLLPWPWWHPPSVVGPRLPPPMQSPATPAEGLSSSLFGAYPLPTFKFQPRSESVDWRRISALDVDRVARELDVATLQENITGVTFCNLDREACSRCGQPVDPVLLKVLRLAQLIIEYLLHCQDCLSANIAQLEARLQASLGQQQLGQQELGRQADELKGVREESRRRRKMIGTLQQLLLQTGAHSYHACHLCDKTFMNATFLRGHIQRRHAGAAEGGKQKKQEQPVEEVLEELRAKLKWTQGELEAQREAERQRQLQEAEITRQKETEAKKEFDEWKEKERAKLYEEIDKLKKLFWDEFKSVANHNSTLEEKLQALQSHSVVESNLGSLRDEESEERLRQTQELRALREKLDIQKAEWKRKMKELQGEHAAQKRELQEQNERLQASLSQDQRKAAAQSQRQISALRAQLQEQARLIASQEEMIQTMSLRKEEGTCKGPKAVDMEEDSSEEDLEDSRDGQQKVLAALRRNPTLLKQFRPILEDSLEEKLESMGIKRDAKGIPFQTLRHLESLLRAQREQKARRFSEFLSLREKLVKEATSRVKERQRSRALASQPDTKAPVKSQQNPLVIKEAQPKARTLHVALPSKPAEPPTMTLQSRGSHGPGLAHMPTPAPRPRAHGPSGTPAAPGPGLSTPPFSSEEDLEEGHSVQRTSLQPPKGPSRMGPRPEDDWGWSDTESSEGSAQPPDKGSGGLASSGTLVQSLVKNLEKQLETPVKKPAGGVSLFLMPNAGPQRAAVPGKKPQLSDDESDLEISSLEDLPPDLGQREKPKPLSRSKPPEEFGASPWSPGRSRVPGW</sequence>
<keyword evidence="8 12" id="KW-0175">Coiled coil</keyword>
<evidence type="ECO:0000256" key="14">
    <source>
        <dbReference type="SAM" id="Phobius"/>
    </source>
</evidence>
<keyword evidence="14" id="KW-0812">Transmembrane</keyword>
<organism evidence="16 17">
    <name type="scientific">Zalophus californianus</name>
    <name type="common">California sealion</name>
    <dbReference type="NCBI Taxonomy" id="9704"/>
    <lineage>
        <taxon>Eukaryota</taxon>
        <taxon>Metazoa</taxon>
        <taxon>Chordata</taxon>
        <taxon>Craniata</taxon>
        <taxon>Vertebrata</taxon>
        <taxon>Euteleostomi</taxon>
        <taxon>Mammalia</taxon>
        <taxon>Eutheria</taxon>
        <taxon>Laurasiatheria</taxon>
        <taxon>Carnivora</taxon>
        <taxon>Caniformia</taxon>
        <taxon>Pinnipedia</taxon>
        <taxon>Otariidae</taxon>
        <taxon>Zalophus</taxon>
    </lineage>
</organism>
<dbReference type="GO" id="GO:0008270">
    <property type="term" value="F:zinc ion binding"/>
    <property type="evidence" value="ECO:0007669"/>
    <property type="project" value="UniProtKB-KW"/>
</dbReference>
<feature type="compositionally biased region" description="Basic and acidic residues" evidence="13">
    <location>
        <begin position="730"/>
        <end position="742"/>
    </location>
</feature>
<comment type="subcellular location">
    <subcellularLocation>
        <location evidence="2">Cytoplasm</location>
        <location evidence="2">Cytoskeleton</location>
        <location evidence="2">Cilium basal body</location>
    </subcellularLocation>
    <subcellularLocation>
        <location evidence="1">Cytoplasm</location>
        <location evidence="1">Cytoskeleton</location>
        <location evidence="1">Microtubule organizing center</location>
        <location evidence="1">Centrosome</location>
        <location evidence="1">Centriole</location>
    </subcellularLocation>
</comment>
<keyword evidence="6 11" id="KW-0863">Zinc-finger</keyword>
<dbReference type="GO" id="GO:0005737">
    <property type="term" value="C:cytoplasm"/>
    <property type="evidence" value="ECO:0007669"/>
    <property type="project" value="TreeGrafter"/>
</dbReference>
<feature type="region of interest" description="Disordered" evidence="13">
    <location>
        <begin position="1010"/>
        <end position="1095"/>
    </location>
</feature>
<name>A0A6J2CN99_ZALCA</name>
<feature type="region of interest" description="Disordered" evidence="13">
    <location>
        <begin position="837"/>
        <end position="867"/>
    </location>
</feature>
<feature type="compositionally biased region" description="Basic and acidic residues" evidence="13">
    <location>
        <begin position="837"/>
        <end position="846"/>
    </location>
</feature>
<evidence type="ECO:0000256" key="10">
    <source>
        <dbReference type="ARBA" id="ARBA00023273"/>
    </source>
</evidence>
<evidence type="ECO:0000256" key="8">
    <source>
        <dbReference type="ARBA" id="ARBA00023054"/>
    </source>
</evidence>
<dbReference type="PROSITE" id="PS00028">
    <property type="entry name" value="ZINC_FINGER_C2H2_1"/>
    <property type="match status" value="1"/>
</dbReference>
<dbReference type="Pfam" id="PF04572">
    <property type="entry name" value="Gb3_synth"/>
    <property type="match status" value="1"/>
</dbReference>
<dbReference type="GO" id="GO:0060271">
    <property type="term" value="P:cilium assembly"/>
    <property type="evidence" value="ECO:0007669"/>
    <property type="project" value="UniProtKB-ARBA"/>
</dbReference>
<feature type="region of interest" description="Disordered" evidence="13">
    <location>
        <begin position="883"/>
        <end position="996"/>
    </location>
</feature>
<protein>
    <submittedName>
        <fullName evidence="17">Zinc finger protein DZIP1L isoform X1</fullName>
    </submittedName>
</protein>
<dbReference type="Pfam" id="PF25977">
    <property type="entry name" value="DZIP1"/>
    <property type="match status" value="1"/>
</dbReference>
<evidence type="ECO:0000256" key="6">
    <source>
        <dbReference type="ARBA" id="ARBA00022771"/>
    </source>
</evidence>
<keyword evidence="10" id="KW-0966">Cell projection</keyword>
<evidence type="ECO:0000256" key="12">
    <source>
        <dbReference type="SAM" id="Coils"/>
    </source>
</evidence>
<evidence type="ECO:0000313" key="17">
    <source>
        <dbReference type="RefSeq" id="XP_027443568.2"/>
    </source>
</evidence>
<dbReference type="GO" id="GO:0036064">
    <property type="term" value="C:ciliary basal body"/>
    <property type="evidence" value="ECO:0007669"/>
    <property type="project" value="TreeGrafter"/>
</dbReference>
<feature type="compositionally biased region" description="Acidic residues" evidence="13">
    <location>
        <begin position="743"/>
        <end position="754"/>
    </location>
</feature>
<gene>
    <name evidence="17" type="primary">DZIP1L</name>
</gene>
<accession>A0A6J2CN99</accession>
<evidence type="ECO:0000256" key="4">
    <source>
        <dbReference type="ARBA" id="ARBA00022490"/>
    </source>
</evidence>
<dbReference type="Pfam" id="PF13815">
    <property type="entry name" value="Dzip-like_N"/>
    <property type="match status" value="1"/>
</dbReference>
<dbReference type="OrthoDB" id="515971at2759"/>
<dbReference type="KEGG" id="zca:113918875"/>
<dbReference type="InterPro" id="IPR032714">
    <property type="entry name" value="DZIP1_N"/>
</dbReference>
<evidence type="ECO:0000256" key="5">
    <source>
        <dbReference type="ARBA" id="ARBA00022723"/>
    </source>
</evidence>
<dbReference type="InterPro" id="IPR007577">
    <property type="entry name" value="GlycoTrfase_DXD_sugar-bd_CS"/>
</dbReference>
<feature type="transmembrane region" description="Helical" evidence="14">
    <location>
        <begin position="55"/>
        <end position="73"/>
    </location>
</feature>
<comment type="similarity">
    <text evidence="3">Belongs to the DZIP C2H2-type zinc-finger protein family.</text>
</comment>
<feature type="compositionally biased region" description="Basic and acidic residues" evidence="13">
    <location>
        <begin position="663"/>
        <end position="681"/>
    </location>
</feature>
<dbReference type="Pfam" id="PF04488">
    <property type="entry name" value="Gly_transf_sug"/>
    <property type="match status" value="1"/>
</dbReference>
<dbReference type="RefSeq" id="XP_027443568.2">
    <property type="nucleotide sequence ID" value="XM_027587767.2"/>
</dbReference>
<keyword evidence="7" id="KW-0862">Zinc</keyword>
<dbReference type="PROSITE" id="PS50157">
    <property type="entry name" value="ZINC_FINGER_C2H2_2"/>
    <property type="match status" value="1"/>
</dbReference>
<dbReference type="CTD" id="199221"/>
<reference evidence="17" key="1">
    <citation type="submission" date="2025-08" db="UniProtKB">
        <authorList>
            <consortium name="RefSeq"/>
        </authorList>
    </citation>
    <scope>IDENTIFICATION</scope>
    <source>
        <tissue evidence="17">Blood</tissue>
    </source>
</reference>
<keyword evidence="14" id="KW-0472">Membrane</keyword>